<feature type="compositionally biased region" description="Low complexity" evidence="2">
    <location>
        <begin position="44"/>
        <end position="53"/>
    </location>
</feature>
<keyword evidence="1" id="KW-0175">Coiled coil</keyword>
<feature type="compositionally biased region" description="Basic and acidic residues" evidence="2">
    <location>
        <begin position="177"/>
        <end position="203"/>
    </location>
</feature>
<dbReference type="STRING" id="391625.PPSIR1_00550"/>
<dbReference type="eggNOG" id="COG1196">
    <property type="taxonomic scope" value="Bacteria"/>
</dbReference>
<feature type="coiled-coil region" evidence="1">
    <location>
        <begin position="297"/>
        <end position="331"/>
    </location>
</feature>
<evidence type="ECO:0000313" key="4">
    <source>
        <dbReference type="Proteomes" id="UP000005801"/>
    </source>
</evidence>
<dbReference type="OrthoDB" id="479613at2"/>
<gene>
    <name evidence="3" type="ORF">PPSIR1_00550</name>
</gene>
<keyword evidence="4" id="KW-1185">Reference proteome</keyword>
<dbReference type="AlphaFoldDB" id="A6G7G8"/>
<evidence type="ECO:0000256" key="2">
    <source>
        <dbReference type="SAM" id="MobiDB-lite"/>
    </source>
</evidence>
<sequence>MTSPIKDISKRDTKAVIFAAYEDLAKAYRALDKKHTALEKKKGGASSASAQKALPPAPGDATSGGPSGSLAEQLSAIGGHIGEHTSSLQQRLTAEAVALLEVHSQVEALTNDLSRLYNIEAKEGALAGLVADYEAKSQAYADELSEKREAAEQALSDKRDAFAKEKASREQQVSEQIAERDKARAREEEAFEYSRDQSRKREADEAEQATKAFEAELVELREKQEAQWAAREQAIAEREAQRLELEAKAEGFEDALAAARKKGESEGMSIARRDSKVAAELATKDIEGKSEVSVLQIASLEETLAKQTKQISGLEKQLDTALTQAQDLAVKAIEGSSNATSFEAIREIAMEQAKNSSKGK</sequence>
<organism evidence="3 4">
    <name type="scientific">Plesiocystis pacifica SIR-1</name>
    <dbReference type="NCBI Taxonomy" id="391625"/>
    <lineage>
        <taxon>Bacteria</taxon>
        <taxon>Pseudomonadati</taxon>
        <taxon>Myxococcota</taxon>
        <taxon>Polyangia</taxon>
        <taxon>Nannocystales</taxon>
        <taxon>Nannocystaceae</taxon>
        <taxon>Plesiocystis</taxon>
    </lineage>
</organism>
<proteinExistence type="predicted"/>
<comment type="caution">
    <text evidence="3">The sequence shown here is derived from an EMBL/GenBank/DDBJ whole genome shotgun (WGS) entry which is preliminary data.</text>
</comment>
<dbReference type="RefSeq" id="WP_006972663.1">
    <property type="nucleotide sequence ID" value="NZ_ABCS01000034.1"/>
</dbReference>
<dbReference type="EMBL" id="ABCS01000034">
    <property type="protein sequence ID" value="EDM78177.1"/>
    <property type="molecule type" value="Genomic_DNA"/>
</dbReference>
<evidence type="ECO:0000256" key="1">
    <source>
        <dbReference type="SAM" id="Coils"/>
    </source>
</evidence>
<accession>A6G7G8</accession>
<feature type="region of interest" description="Disordered" evidence="2">
    <location>
        <begin position="151"/>
        <end position="207"/>
    </location>
</feature>
<name>A6G7G8_9BACT</name>
<protein>
    <submittedName>
        <fullName evidence="3">Uncharacterized protein</fullName>
    </submittedName>
</protein>
<feature type="compositionally biased region" description="Basic and acidic residues" evidence="2">
    <location>
        <begin position="151"/>
        <end position="169"/>
    </location>
</feature>
<reference evidence="3 4" key="1">
    <citation type="submission" date="2007-06" db="EMBL/GenBank/DDBJ databases">
        <authorList>
            <person name="Shimkets L."/>
            <person name="Ferriera S."/>
            <person name="Johnson J."/>
            <person name="Kravitz S."/>
            <person name="Beeson K."/>
            <person name="Sutton G."/>
            <person name="Rogers Y.-H."/>
            <person name="Friedman R."/>
            <person name="Frazier M."/>
            <person name="Venter J.C."/>
        </authorList>
    </citation>
    <scope>NUCLEOTIDE SEQUENCE [LARGE SCALE GENOMIC DNA]</scope>
    <source>
        <strain evidence="3 4">SIR-1</strain>
    </source>
</reference>
<evidence type="ECO:0000313" key="3">
    <source>
        <dbReference type="EMBL" id="EDM78177.1"/>
    </source>
</evidence>
<dbReference type="Proteomes" id="UP000005801">
    <property type="component" value="Unassembled WGS sequence"/>
</dbReference>
<feature type="region of interest" description="Disordered" evidence="2">
    <location>
        <begin position="39"/>
        <end position="82"/>
    </location>
</feature>